<feature type="non-terminal residue" evidence="1">
    <location>
        <position position="68"/>
    </location>
</feature>
<dbReference type="EMBL" id="GAIX01011384">
    <property type="protein sequence ID" value="JAA81176.1"/>
    <property type="molecule type" value="Transcribed_RNA"/>
</dbReference>
<organism evidence="1">
    <name type="scientific">Pararge aegeria</name>
    <name type="common">speckled wood butterfly</name>
    <dbReference type="NCBI Taxonomy" id="116150"/>
    <lineage>
        <taxon>Eukaryota</taxon>
        <taxon>Metazoa</taxon>
        <taxon>Ecdysozoa</taxon>
        <taxon>Arthropoda</taxon>
        <taxon>Hexapoda</taxon>
        <taxon>Insecta</taxon>
        <taxon>Pterygota</taxon>
        <taxon>Neoptera</taxon>
        <taxon>Endopterygota</taxon>
        <taxon>Lepidoptera</taxon>
        <taxon>Glossata</taxon>
        <taxon>Ditrysia</taxon>
        <taxon>Papilionoidea</taxon>
        <taxon>Nymphalidae</taxon>
        <taxon>Satyrinae</taxon>
        <taxon>Satyrini</taxon>
        <taxon>Parargina</taxon>
        <taxon>Pararge</taxon>
    </lineage>
</organism>
<reference evidence="1" key="2">
    <citation type="submission" date="2013-05" db="EMBL/GenBank/DDBJ databases">
        <authorList>
            <person name="Carter J.-M."/>
            <person name="Baker S.C."/>
            <person name="Pink R."/>
            <person name="Carter D.R.F."/>
            <person name="Collins A."/>
            <person name="Tomlin J."/>
            <person name="Gibbs M."/>
            <person name="Breuker C.J."/>
        </authorList>
    </citation>
    <scope>NUCLEOTIDE SEQUENCE</scope>
    <source>
        <tissue evidence="1">Ovary</tissue>
    </source>
</reference>
<evidence type="ECO:0000313" key="1">
    <source>
        <dbReference type="EMBL" id="JAA81176.1"/>
    </source>
</evidence>
<dbReference type="AlphaFoldDB" id="S4NQV5"/>
<name>S4NQV5_9NEOP</name>
<accession>S4NQV5</accession>
<sequence>MYVRFLQRAQHNSSQVTRNVAHPSLENIIFLLYRVGRDSVNLYISLEENGHTTLIYIVHKRLKTCIIN</sequence>
<protein>
    <submittedName>
        <fullName evidence="1">Uncharacterized protein</fullName>
    </submittedName>
</protein>
<proteinExistence type="predicted"/>
<reference evidence="1" key="1">
    <citation type="journal article" date="2013" name="BMC Genomics">
        <title>Unscrambling butterfly oogenesis.</title>
        <authorList>
            <person name="Carter J.M."/>
            <person name="Baker S.C."/>
            <person name="Pink R."/>
            <person name="Carter D.R."/>
            <person name="Collins A."/>
            <person name="Tomlin J."/>
            <person name="Gibbs M."/>
            <person name="Breuker C.J."/>
        </authorList>
    </citation>
    <scope>NUCLEOTIDE SEQUENCE</scope>
    <source>
        <tissue evidence="1">Ovary</tissue>
    </source>
</reference>